<feature type="domain" description="HAMP" evidence="8">
    <location>
        <begin position="306"/>
        <end position="358"/>
    </location>
</feature>
<comment type="caution">
    <text evidence="9">The sequence shown here is derived from an EMBL/GenBank/DDBJ whole genome shotgun (WGS) entry which is preliminary data.</text>
</comment>
<evidence type="ECO:0000256" key="3">
    <source>
        <dbReference type="ARBA" id="ARBA00022553"/>
    </source>
</evidence>
<sequence length="579" mass="64844">MLGRIYRMRLATKHFIFLFLGGLLVFGVLAGSTLVQSEQLFRSQTIRDSEVIISRTNDYLDAYLENVQHVILQLASRTDILDNLDPAYTEKALQEYADRNNSIISTILLVKEDGTMLSNAPLYYDILGYGELPNVFELAEGNYGGINWSEPYWSPLSQHTVAFVRPVGSSQKSIIVIEINLKEFSSRLATLSSNDFQTFMILSAGGRLVVGNPYSKLLPYPSYPPELPGDLTAQLSGLPTGTSELAASNKQLIAIKSNMNRLGWSLVSVLDKGYFYGNIGELYATYGRAALLLVIILIVGALMISRTFSYPIITLAKKMDRVQDIDVPSYLSVSRGDEIGDLARSYNSLMARISILSKDIVEMEVKKRSYEIRMLQNQIGPHFLYNTLACIASLAYQNKNDQVQETINSLVGLLSITMGKESPLTTLAEEIQGIEMFTQIQNVRYGNRFTLKLEIDPSVAHVLMPRLTLQPLVENAIFHGIVPTRQHGIITIRAFRHRKGVRIYIRNNGVGINKRFFQKLLEGHSDDTDLNQADGLGVYNVNHRLFLYFGKPYGLRANGIHTGTVLSVHIPYTTKRDPL</sequence>
<dbReference type="PROSITE" id="PS50885">
    <property type="entry name" value="HAMP"/>
    <property type="match status" value="1"/>
</dbReference>
<keyword evidence="7" id="KW-0812">Transmembrane</keyword>
<dbReference type="EMBL" id="JAAOIW010000001">
    <property type="protein sequence ID" value="NHN28881.1"/>
    <property type="molecule type" value="Genomic_DNA"/>
</dbReference>
<dbReference type="GO" id="GO:0016301">
    <property type="term" value="F:kinase activity"/>
    <property type="evidence" value="ECO:0007669"/>
    <property type="project" value="UniProtKB-KW"/>
</dbReference>
<dbReference type="CDD" id="cd06225">
    <property type="entry name" value="HAMP"/>
    <property type="match status" value="1"/>
</dbReference>
<evidence type="ECO:0000259" key="8">
    <source>
        <dbReference type="PROSITE" id="PS50885"/>
    </source>
</evidence>
<protein>
    <submittedName>
        <fullName evidence="9">Sensor histidine kinase</fullName>
    </submittedName>
</protein>
<keyword evidence="3" id="KW-0597">Phosphoprotein</keyword>
<keyword evidence="10" id="KW-1185">Reference proteome</keyword>
<dbReference type="InterPro" id="IPR003660">
    <property type="entry name" value="HAMP_dom"/>
</dbReference>
<keyword evidence="2" id="KW-1003">Cell membrane</keyword>
<evidence type="ECO:0000313" key="9">
    <source>
        <dbReference type="EMBL" id="NHN28881.1"/>
    </source>
</evidence>
<dbReference type="PANTHER" id="PTHR34220">
    <property type="entry name" value="SENSOR HISTIDINE KINASE YPDA"/>
    <property type="match status" value="1"/>
</dbReference>
<dbReference type="InterPro" id="IPR050640">
    <property type="entry name" value="Bact_2-comp_sensor_kinase"/>
</dbReference>
<organism evidence="9 10">
    <name type="scientific">Paenibacillus agricola</name>
    <dbReference type="NCBI Taxonomy" id="2716264"/>
    <lineage>
        <taxon>Bacteria</taxon>
        <taxon>Bacillati</taxon>
        <taxon>Bacillota</taxon>
        <taxon>Bacilli</taxon>
        <taxon>Bacillales</taxon>
        <taxon>Paenibacillaceae</taxon>
        <taxon>Paenibacillus</taxon>
    </lineage>
</organism>
<evidence type="ECO:0000256" key="1">
    <source>
        <dbReference type="ARBA" id="ARBA00004651"/>
    </source>
</evidence>
<dbReference type="RefSeq" id="WP_166146147.1">
    <property type="nucleotide sequence ID" value="NZ_JAAOIW010000001.1"/>
</dbReference>
<evidence type="ECO:0000313" key="10">
    <source>
        <dbReference type="Proteomes" id="UP001165962"/>
    </source>
</evidence>
<dbReference type="PANTHER" id="PTHR34220:SF7">
    <property type="entry name" value="SENSOR HISTIDINE KINASE YPDA"/>
    <property type="match status" value="1"/>
</dbReference>
<dbReference type="InterPro" id="IPR003594">
    <property type="entry name" value="HATPase_dom"/>
</dbReference>
<keyword evidence="6 7" id="KW-0472">Membrane</keyword>
<dbReference type="SUPFAM" id="SSF55874">
    <property type="entry name" value="ATPase domain of HSP90 chaperone/DNA topoisomerase II/histidine kinase"/>
    <property type="match status" value="1"/>
</dbReference>
<dbReference type="Gene3D" id="3.30.565.10">
    <property type="entry name" value="Histidine kinase-like ATPase, C-terminal domain"/>
    <property type="match status" value="1"/>
</dbReference>
<dbReference type="Pfam" id="PF00672">
    <property type="entry name" value="HAMP"/>
    <property type="match status" value="1"/>
</dbReference>
<dbReference type="CDD" id="cd18773">
    <property type="entry name" value="PDC1_HK_sensor"/>
    <property type="match status" value="1"/>
</dbReference>
<dbReference type="SUPFAM" id="SSF158472">
    <property type="entry name" value="HAMP domain-like"/>
    <property type="match status" value="1"/>
</dbReference>
<gene>
    <name evidence="9" type="ORF">G9U52_03420</name>
</gene>
<name>A0ABX0IZ96_9BACL</name>
<keyword evidence="5 9" id="KW-0418">Kinase</keyword>
<evidence type="ECO:0000256" key="2">
    <source>
        <dbReference type="ARBA" id="ARBA00022475"/>
    </source>
</evidence>
<dbReference type="InterPro" id="IPR010559">
    <property type="entry name" value="Sig_transdc_His_kin_internal"/>
</dbReference>
<dbReference type="SMART" id="SM00304">
    <property type="entry name" value="HAMP"/>
    <property type="match status" value="1"/>
</dbReference>
<evidence type="ECO:0000256" key="5">
    <source>
        <dbReference type="ARBA" id="ARBA00022777"/>
    </source>
</evidence>
<evidence type="ECO:0000256" key="4">
    <source>
        <dbReference type="ARBA" id="ARBA00022679"/>
    </source>
</evidence>
<feature type="transmembrane region" description="Helical" evidence="7">
    <location>
        <begin position="289"/>
        <end position="313"/>
    </location>
</feature>
<comment type="subcellular location">
    <subcellularLocation>
        <location evidence="1">Cell membrane</location>
        <topology evidence="1">Multi-pass membrane protein</topology>
    </subcellularLocation>
</comment>
<dbReference type="Pfam" id="PF06580">
    <property type="entry name" value="His_kinase"/>
    <property type="match status" value="1"/>
</dbReference>
<dbReference type="InterPro" id="IPR036890">
    <property type="entry name" value="HATPase_C_sf"/>
</dbReference>
<evidence type="ECO:0000256" key="6">
    <source>
        <dbReference type="ARBA" id="ARBA00023136"/>
    </source>
</evidence>
<proteinExistence type="predicted"/>
<evidence type="ECO:0000256" key="7">
    <source>
        <dbReference type="SAM" id="Phobius"/>
    </source>
</evidence>
<reference evidence="9" key="1">
    <citation type="submission" date="2020-03" db="EMBL/GenBank/DDBJ databases">
        <title>Draft sequencing of Paenibacilllus sp. S3N08.</title>
        <authorList>
            <person name="Kim D.-U."/>
        </authorList>
    </citation>
    <scope>NUCLEOTIDE SEQUENCE</scope>
    <source>
        <strain evidence="9">S3N08</strain>
    </source>
</reference>
<dbReference type="Gene3D" id="6.10.340.10">
    <property type="match status" value="1"/>
</dbReference>
<keyword evidence="4" id="KW-0808">Transferase</keyword>
<accession>A0ABX0IZ96</accession>
<keyword evidence="7" id="KW-1133">Transmembrane helix</keyword>
<dbReference type="SMART" id="SM00387">
    <property type="entry name" value="HATPase_c"/>
    <property type="match status" value="1"/>
</dbReference>
<dbReference type="Proteomes" id="UP001165962">
    <property type="component" value="Unassembled WGS sequence"/>
</dbReference>